<comment type="caution">
    <text evidence="2">The sequence shown here is derived from an EMBL/GenBank/DDBJ whole genome shotgun (WGS) entry which is preliminary data.</text>
</comment>
<protein>
    <submittedName>
        <fullName evidence="2">Uncharacterized protein</fullName>
    </submittedName>
</protein>
<accession>A0A811S2M5</accession>
<gene>
    <name evidence="2" type="ORF">NCGR_LOCUS59728</name>
</gene>
<evidence type="ECO:0000313" key="2">
    <source>
        <dbReference type="EMBL" id="CAD6335630.1"/>
    </source>
</evidence>
<evidence type="ECO:0000256" key="1">
    <source>
        <dbReference type="SAM" id="MobiDB-lite"/>
    </source>
</evidence>
<dbReference type="EMBL" id="CAJGYO010000018">
    <property type="protein sequence ID" value="CAD6335630.1"/>
    <property type="molecule type" value="Genomic_DNA"/>
</dbReference>
<evidence type="ECO:0000313" key="3">
    <source>
        <dbReference type="Proteomes" id="UP000604825"/>
    </source>
</evidence>
<dbReference type="AlphaFoldDB" id="A0A811S2M5"/>
<feature type="region of interest" description="Disordered" evidence="1">
    <location>
        <begin position="1"/>
        <end position="45"/>
    </location>
</feature>
<dbReference type="OrthoDB" id="696629at2759"/>
<organism evidence="2 3">
    <name type="scientific">Miscanthus lutarioriparius</name>
    <dbReference type="NCBI Taxonomy" id="422564"/>
    <lineage>
        <taxon>Eukaryota</taxon>
        <taxon>Viridiplantae</taxon>
        <taxon>Streptophyta</taxon>
        <taxon>Embryophyta</taxon>
        <taxon>Tracheophyta</taxon>
        <taxon>Spermatophyta</taxon>
        <taxon>Magnoliopsida</taxon>
        <taxon>Liliopsida</taxon>
        <taxon>Poales</taxon>
        <taxon>Poaceae</taxon>
        <taxon>PACMAD clade</taxon>
        <taxon>Panicoideae</taxon>
        <taxon>Andropogonodae</taxon>
        <taxon>Andropogoneae</taxon>
        <taxon>Saccharinae</taxon>
        <taxon>Miscanthus</taxon>
    </lineage>
</organism>
<dbReference type="Proteomes" id="UP000604825">
    <property type="component" value="Unassembled WGS sequence"/>
</dbReference>
<keyword evidence="3" id="KW-1185">Reference proteome</keyword>
<proteinExistence type="predicted"/>
<sequence>MEAKKPIVTQSEKMEAKKPIVTQSEKMQAKKPVAAQSEKMEAKKPVITQSKKMENIKRKLREGYQEAEKVKCQHMIQKIEDKEAPNVRNVSNIYLY</sequence>
<reference evidence="2" key="1">
    <citation type="submission" date="2020-10" db="EMBL/GenBank/DDBJ databases">
        <authorList>
            <person name="Han B."/>
            <person name="Lu T."/>
            <person name="Zhao Q."/>
            <person name="Huang X."/>
            <person name="Zhao Y."/>
        </authorList>
    </citation>
    <scope>NUCLEOTIDE SEQUENCE</scope>
</reference>
<name>A0A811S2M5_9POAL</name>